<evidence type="ECO:0000313" key="2">
    <source>
        <dbReference type="EMBL" id="KMS69600.1"/>
    </source>
</evidence>
<evidence type="ECO:0000313" key="3">
    <source>
        <dbReference type="Proteomes" id="UP000035740"/>
    </source>
</evidence>
<keyword evidence="1" id="KW-0812">Transmembrane</keyword>
<keyword evidence="1" id="KW-0472">Membrane</keyword>
<protein>
    <submittedName>
        <fullName evidence="2">Uncharacterized protein</fullName>
    </submittedName>
</protein>
<sequence>MTKLLNEIEAQKSDLKIQHYALAPSRLEDVFLSITKAHEEQLCKNLDIQKSLPSYTPVPVSLGTHFISILILIWHYFRSDIGHHLSMFFPISLSVIFWSLDMDLMYLAIALSCYVCAPHACSNLSHFTVRTPTFIKCDLTCPQQSDIRLQLDIFGMNSFVYWATIIAFNLLQTAIPFAIIMSIWHF</sequence>
<accession>A0A0J8BVM6</accession>
<proteinExistence type="predicted"/>
<keyword evidence="1" id="KW-1133">Transmembrane helix</keyword>
<reference evidence="2 3" key="1">
    <citation type="journal article" date="2014" name="Nature">
        <title>The genome of the recently domesticated crop plant sugar beet (Beta vulgaris).</title>
        <authorList>
            <person name="Dohm J.C."/>
            <person name="Minoche A.E."/>
            <person name="Holtgrawe D."/>
            <person name="Capella-Gutierrez S."/>
            <person name="Zakrzewski F."/>
            <person name="Tafer H."/>
            <person name="Rupp O."/>
            <person name="Sorensen T.R."/>
            <person name="Stracke R."/>
            <person name="Reinhardt R."/>
            <person name="Goesmann A."/>
            <person name="Kraft T."/>
            <person name="Schulz B."/>
            <person name="Stadler P.F."/>
            <person name="Schmidt T."/>
            <person name="Gabaldon T."/>
            <person name="Lehrach H."/>
            <person name="Weisshaar B."/>
            <person name="Himmelbauer H."/>
        </authorList>
    </citation>
    <scope>NUCLEOTIDE SEQUENCE [LARGE SCALE GENOMIC DNA]</scope>
    <source>
        <tissue evidence="2">Taproot</tissue>
    </source>
</reference>
<dbReference type="AlphaFoldDB" id="A0A0J8BVM6"/>
<name>A0A0J8BVM6_BETVV</name>
<dbReference type="Gramene" id="KMS69600">
    <property type="protein sequence ID" value="KMS69600"/>
    <property type="gene ID" value="BVRB_034150"/>
</dbReference>
<feature type="transmembrane region" description="Helical" evidence="1">
    <location>
        <begin position="58"/>
        <end position="77"/>
    </location>
</feature>
<organism evidence="2 3">
    <name type="scientific">Beta vulgaris subsp. vulgaris</name>
    <name type="common">Beet</name>
    <dbReference type="NCBI Taxonomy" id="3555"/>
    <lineage>
        <taxon>Eukaryota</taxon>
        <taxon>Viridiplantae</taxon>
        <taxon>Streptophyta</taxon>
        <taxon>Embryophyta</taxon>
        <taxon>Tracheophyta</taxon>
        <taxon>Spermatophyta</taxon>
        <taxon>Magnoliopsida</taxon>
        <taxon>eudicotyledons</taxon>
        <taxon>Gunneridae</taxon>
        <taxon>Pentapetalae</taxon>
        <taxon>Caryophyllales</taxon>
        <taxon>Chenopodiaceae</taxon>
        <taxon>Betoideae</taxon>
        <taxon>Beta</taxon>
    </lineage>
</organism>
<dbReference type="EMBL" id="KQ106107">
    <property type="protein sequence ID" value="KMS69600.1"/>
    <property type="molecule type" value="Genomic_DNA"/>
</dbReference>
<feature type="transmembrane region" description="Helical" evidence="1">
    <location>
        <begin position="84"/>
        <end position="100"/>
    </location>
</feature>
<feature type="non-terminal residue" evidence="2">
    <location>
        <position position="186"/>
    </location>
</feature>
<keyword evidence="3" id="KW-1185">Reference proteome</keyword>
<evidence type="ECO:0000256" key="1">
    <source>
        <dbReference type="SAM" id="Phobius"/>
    </source>
</evidence>
<gene>
    <name evidence="2" type="ORF">BVRB_034150</name>
</gene>
<feature type="transmembrane region" description="Helical" evidence="1">
    <location>
        <begin position="159"/>
        <end position="184"/>
    </location>
</feature>
<dbReference type="Proteomes" id="UP000035740">
    <property type="component" value="Unassembled WGS sequence"/>
</dbReference>